<feature type="compositionally biased region" description="Polar residues" evidence="1">
    <location>
        <begin position="2407"/>
        <end position="2418"/>
    </location>
</feature>
<feature type="compositionally biased region" description="Low complexity" evidence="1">
    <location>
        <begin position="2429"/>
        <end position="2444"/>
    </location>
</feature>
<evidence type="ECO:0000313" key="5">
    <source>
        <dbReference type="Proteomes" id="UP000215902"/>
    </source>
</evidence>
<feature type="region of interest" description="Disordered" evidence="1">
    <location>
        <begin position="1749"/>
        <end position="1798"/>
    </location>
</feature>
<feature type="compositionally biased region" description="Pro residues" evidence="1">
    <location>
        <begin position="2543"/>
        <end position="2553"/>
    </location>
</feature>
<dbReference type="SMART" id="SM00239">
    <property type="entry name" value="C2"/>
    <property type="match status" value="2"/>
</dbReference>
<evidence type="ECO:0000313" key="4">
    <source>
        <dbReference type="EMBL" id="PAA59082.1"/>
    </source>
</evidence>
<dbReference type="GO" id="GO:0042043">
    <property type="term" value="F:neurexin family protein binding"/>
    <property type="evidence" value="ECO:0007669"/>
    <property type="project" value="TreeGrafter"/>
</dbReference>
<feature type="compositionally biased region" description="Low complexity" evidence="1">
    <location>
        <begin position="1554"/>
        <end position="1565"/>
    </location>
</feature>
<evidence type="ECO:0000259" key="3">
    <source>
        <dbReference type="PROSITE" id="PS50916"/>
    </source>
</evidence>
<feature type="compositionally biased region" description="Pro residues" evidence="1">
    <location>
        <begin position="1990"/>
        <end position="2004"/>
    </location>
</feature>
<dbReference type="EMBL" id="NIVC01002297">
    <property type="protein sequence ID" value="PAA59082.1"/>
    <property type="molecule type" value="Genomic_DNA"/>
</dbReference>
<dbReference type="Proteomes" id="UP000215902">
    <property type="component" value="Unassembled WGS sequence"/>
</dbReference>
<organism evidence="4 5">
    <name type="scientific">Macrostomum lignano</name>
    <dbReference type="NCBI Taxonomy" id="282301"/>
    <lineage>
        <taxon>Eukaryota</taxon>
        <taxon>Metazoa</taxon>
        <taxon>Spiralia</taxon>
        <taxon>Lophotrochozoa</taxon>
        <taxon>Platyhelminthes</taxon>
        <taxon>Rhabditophora</taxon>
        <taxon>Macrostomorpha</taxon>
        <taxon>Macrostomida</taxon>
        <taxon>Macrostomidae</taxon>
        <taxon>Macrostomum</taxon>
    </lineage>
</organism>
<feature type="compositionally biased region" description="Basic and acidic residues" evidence="1">
    <location>
        <begin position="503"/>
        <end position="518"/>
    </location>
</feature>
<dbReference type="Gene3D" id="3.30.40.10">
    <property type="entry name" value="Zinc/RING finger domain, C3HC4 (zinc finger)"/>
    <property type="match status" value="1"/>
</dbReference>
<dbReference type="STRING" id="282301.A0A267EEC0"/>
<name>A0A267EEC0_9PLAT</name>
<dbReference type="GO" id="GO:0005886">
    <property type="term" value="C:plasma membrane"/>
    <property type="evidence" value="ECO:0007669"/>
    <property type="project" value="TreeGrafter"/>
</dbReference>
<dbReference type="GO" id="GO:0070382">
    <property type="term" value="C:exocytic vesicle"/>
    <property type="evidence" value="ECO:0007669"/>
    <property type="project" value="TreeGrafter"/>
</dbReference>
<feature type="domain" description="RabBD" evidence="3">
    <location>
        <begin position="17"/>
        <end position="137"/>
    </location>
</feature>
<dbReference type="Pfam" id="PF02318">
    <property type="entry name" value="FYVE_2"/>
    <property type="match status" value="1"/>
</dbReference>
<reference evidence="4 5" key="1">
    <citation type="submission" date="2017-06" db="EMBL/GenBank/DDBJ databases">
        <title>A platform for efficient transgenesis in Macrostomum lignano, a flatworm model organism for stem cell research.</title>
        <authorList>
            <person name="Berezikov E."/>
        </authorList>
    </citation>
    <scope>NUCLEOTIDE SEQUENCE [LARGE SCALE GENOMIC DNA]</scope>
    <source>
        <strain evidence="4">DV1</strain>
        <tissue evidence="4">Whole organism</tissue>
    </source>
</reference>
<feature type="compositionally biased region" description="Polar residues" evidence="1">
    <location>
        <begin position="2515"/>
        <end position="2525"/>
    </location>
</feature>
<feature type="compositionally biased region" description="Acidic residues" evidence="1">
    <location>
        <begin position="2277"/>
        <end position="2297"/>
    </location>
</feature>
<feature type="region of interest" description="Disordered" evidence="1">
    <location>
        <begin position="1543"/>
        <end position="1666"/>
    </location>
</feature>
<dbReference type="SUPFAM" id="SSF49562">
    <property type="entry name" value="C2 domain (Calcium/lipid-binding domain, CaLB)"/>
    <property type="match status" value="2"/>
</dbReference>
<dbReference type="PROSITE" id="PS50004">
    <property type="entry name" value="C2"/>
    <property type="match status" value="2"/>
</dbReference>
<feature type="compositionally biased region" description="Low complexity" evidence="1">
    <location>
        <begin position="2501"/>
        <end position="2514"/>
    </location>
</feature>
<comment type="caution">
    <text evidence="4">The sequence shown here is derived from an EMBL/GenBank/DDBJ whole genome shotgun (WGS) entry which is preliminary data.</text>
</comment>
<feature type="region of interest" description="Disordered" evidence="1">
    <location>
        <begin position="2407"/>
        <end position="2444"/>
    </location>
</feature>
<feature type="compositionally biased region" description="Basic and acidic residues" evidence="1">
    <location>
        <begin position="1609"/>
        <end position="1624"/>
    </location>
</feature>
<feature type="compositionally biased region" description="Basic and acidic residues" evidence="1">
    <location>
        <begin position="2087"/>
        <end position="2098"/>
    </location>
</feature>
<feature type="compositionally biased region" description="Basic and acidic residues" evidence="1">
    <location>
        <begin position="310"/>
        <end position="321"/>
    </location>
</feature>
<feature type="region of interest" description="Disordered" evidence="1">
    <location>
        <begin position="2214"/>
        <end position="2234"/>
    </location>
</feature>
<feature type="compositionally biased region" description="Low complexity" evidence="1">
    <location>
        <begin position="1821"/>
        <end position="1851"/>
    </location>
</feature>
<dbReference type="GO" id="GO:0006886">
    <property type="term" value="P:intracellular protein transport"/>
    <property type="evidence" value="ECO:0007669"/>
    <property type="project" value="InterPro"/>
</dbReference>
<gene>
    <name evidence="4" type="ORF">BOX15_Mlig012651g3</name>
</gene>
<feature type="region of interest" description="Disordered" evidence="1">
    <location>
        <begin position="2275"/>
        <end position="2297"/>
    </location>
</feature>
<feature type="region of interest" description="Disordered" evidence="1">
    <location>
        <begin position="2457"/>
        <end position="2481"/>
    </location>
</feature>
<proteinExistence type="predicted"/>
<feature type="compositionally biased region" description="Acidic residues" evidence="1">
    <location>
        <begin position="233"/>
        <end position="256"/>
    </location>
</feature>
<feature type="region of interest" description="Disordered" evidence="1">
    <location>
        <begin position="682"/>
        <end position="713"/>
    </location>
</feature>
<evidence type="ECO:0000259" key="2">
    <source>
        <dbReference type="PROSITE" id="PS50004"/>
    </source>
</evidence>
<feature type="region of interest" description="Disordered" evidence="1">
    <location>
        <begin position="351"/>
        <end position="384"/>
    </location>
</feature>
<dbReference type="OrthoDB" id="195679at2759"/>
<dbReference type="InterPro" id="IPR011011">
    <property type="entry name" value="Znf_FYVE_PHD"/>
</dbReference>
<feature type="compositionally biased region" description="Polar residues" evidence="1">
    <location>
        <begin position="1754"/>
        <end position="1764"/>
    </location>
</feature>
<dbReference type="PANTHER" id="PTHR45716">
    <property type="entry name" value="BITESIZE, ISOFORM I"/>
    <property type="match status" value="1"/>
</dbReference>
<feature type="region of interest" description="Disordered" evidence="1">
    <location>
        <begin position="219"/>
        <end position="257"/>
    </location>
</feature>
<feature type="region of interest" description="Disordered" evidence="1">
    <location>
        <begin position="2715"/>
        <end position="2734"/>
    </location>
</feature>
<dbReference type="InterPro" id="IPR013083">
    <property type="entry name" value="Znf_RING/FYVE/PHD"/>
</dbReference>
<feature type="region of interest" description="Disordered" evidence="1">
    <location>
        <begin position="284"/>
        <end position="331"/>
    </location>
</feature>
<feature type="compositionally biased region" description="Basic and acidic residues" evidence="1">
    <location>
        <begin position="1569"/>
        <end position="1579"/>
    </location>
</feature>
<feature type="compositionally biased region" description="Polar residues" evidence="1">
    <location>
        <begin position="1924"/>
        <end position="1951"/>
    </location>
</feature>
<feature type="compositionally biased region" description="Polar residues" evidence="1">
    <location>
        <begin position="535"/>
        <end position="544"/>
    </location>
</feature>
<keyword evidence="5" id="KW-1185">Reference proteome</keyword>
<feature type="compositionally biased region" description="Low complexity" evidence="1">
    <location>
        <begin position="2181"/>
        <end position="2196"/>
    </location>
</feature>
<feature type="region of interest" description="Disordered" evidence="1">
    <location>
        <begin position="2496"/>
        <end position="2608"/>
    </location>
</feature>
<feature type="compositionally biased region" description="Polar residues" evidence="1">
    <location>
        <begin position="2715"/>
        <end position="2727"/>
    </location>
</feature>
<feature type="compositionally biased region" description="Low complexity" evidence="1">
    <location>
        <begin position="1964"/>
        <end position="1989"/>
    </location>
</feature>
<feature type="region of interest" description="Disordered" evidence="1">
    <location>
        <begin position="1702"/>
        <end position="1733"/>
    </location>
</feature>
<feature type="compositionally biased region" description="Basic and acidic residues" evidence="1">
    <location>
        <begin position="1105"/>
        <end position="1116"/>
    </location>
</feature>
<dbReference type="InterPro" id="IPR035892">
    <property type="entry name" value="C2_domain_sf"/>
</dbReference>
<feature type="domain" description="C2" evidence="2">
    <location>
        <begin position="2741"/>
        <end position="2878"/>
    </location>
</feature>
<dbReference type="Pfam" id="PF00168">
    <property type="entry name" value="C2"/>
    <property type="match status" value="2"/>
</dbReference>
<dbReference type="InterPro" id="IPR041282">
    <property type="entry name" value="FYVE_2"/>
</dbReference>
<dbReference type="InterPro" id="IPR010911">
    <property type="entry name" value="Rab_BD"/>
</dbReference>
<evidence type="ECO:0008006" key="6">
    <source>
        <dbReference type="Google" id="ProtNLM"/>
    </source>
</evidence>
<accession>A0A267EEC0</accession>
<dbReference type="Gene3D" id="2.60.40.150">
    <property type="entry name" value="C2 domain"/>
    <property type="match status" value="2"/>
</dbReference>
<dbReference type="GO" id="GO:0006887">
    <property type="term" value="P:exocytosis"/>
    <property type="evidence" value="ECO:0007669"/>
    <property type="project" value="TreeGrafter"/>
</dbReference>
<feature type="region of interest" description="Disordered" evidence="1">
    <location>
        <begin position="503"/>
        <end position="552"/>
    </location>
</feature>
<feature type="compositionally biased region" description="Polar residues" evidence="1">
    <location>
        <begin position="694"/>
        <end position="704"/>
    </location>
</feature>
<protein>
    <recommendedName>
        <fullName evidence="6">RabBD domain-containing protein</fullName>
    </recommendedName>
</protein>
<feature type="compositionally biased region" description="Polar residues" evidence="1">
    <location>
        <begin position="354"/>
        <end position="369"/>
    </location>
</feature>
<dbReference type="SUPFAM" id="SSF57903">
    <property type="entry name" value="FYVE/PHD zinc finger"/>
    <property type="match status" value="1"/>
</dbReference>
<sequence>MAAQKELSDQRSAESVLVKIHFLTDQEKETVVEVLQRNEKIRKHEADRKRRLQQELERLESSCAASQSPLAALTRSCPRCDAALALLVRGACDCFLCRLSVCKSCAHLFRDSQLCLCSVCYQKLLYESKIGNWMNLKSVMIAAESSVAAAAEDRTADSGDLLSGLMVKLSGTSTGVDKDAAAGDESLVSVGMAATPPAPTPVRQWEQPAATYRVYQVSTRRFADSPPPRQVEKDDEEATGAADEAESEAEEEQELSIEERMRRHLEGSPDIVQRLWEHQAKCEASLTSSNDTKNESAAVEEETIVCVTSERAHSEMPKRNENYSSDDEVELDQQGGEVIPADADDLTLVDEQAGQISHPTDISEATGSQLGEAGAFSSADQNLETSELSSELTLTTSAEQRPTVPVCGLIQLTNKDFDSTEFFSDQAESTEPFGAEADKTFAVRDRQKNFETSSEELNFTDAPIEVTVVGEHRKTQITSGNSDYLSDMLSQRKNTEDIIVGPADRESLEAGKDQKKTTVETSQETMEGDYEGSFQRESSVTLVQDSDDRAETTEQVSQNLVSYEIEQVSGSEGQPAVELLVVDEKQSLYPLTSAPNVGSTPGTAHSMFFDSFKKANPRQDAQENQTLLCLEGGPSKQLPDAEIHDKVEEVRVSQEPVIEFNPSDSAENLATLEQSDKFEVKANRSEPTEKILVSRQQTKSSKTLDPQDRPHPEAIDFDIRLGLLKRRPAAVESQTEAELCATEPPAEVTVVDANLRTRIPEISFREASGNSDELSNVLNQCENSEEVVRGPSNKQNLAKNNRNGAGATDALDSSLQAVQGDYERPVHRFASVALAEDQEERPEILDEISHHLVPSNEIEQVSVAEWRLKIEDGDRDDESRLEQLASALSVDNFADTSVHGNCCDSKEKANQEALENDHLHCLECLLDCGDLPRKHAKTEDSNEVREVLVCPESVSVNEPAGEQPDFSAEQDVTFEKVQFKDEPTEPSTSEVRTGFILEESTGTFADTSVRENCSDSKEKASQEALKDDHLHCLECLLDCGDLPIQCLHDDRKTEIKEEEFNDRVLINNPRTLQRNEAENEFGIQTEVSVESVVSFLDAEDFTMEQRRSASDKEHLKVSAGQTEVTPEAEETLDSVVSLLATEDLLLEKADDQLPEVVDGVEVSVPKKEPVNRSADGKESLQVDEIVSLLDHNDLSTQHGDDQICSLKHTTLKPSDSDLMMEKSLDIAQQTIESENYKQEMVESVETSQSLSDTTDSKIRYSASVDMEANFVAGKSEAVSVPIPEGNVSKASLNLGSRADRQDLIKLSSNDLESLSEIASDFDIRHIRSRLSPIEEFDSRVAVEEERVDCTFSNESNNRKTFVELPYNYTGSAEALTSVLLDTLNCEQEVEHPDSSSYSLSRTTGQHAETLAKLAESLEATETVDDTPVNVGRCAVFSTRDETSKALDKVLDSMQSLLPEEDTEEVAAPAGSYLVDNPDPDAAAQLLSNLADAMDDSSEKPVPPDRALCKCDSGRFVLEEAAAQLESLLDDSDIVLPSKSSDALVDPVFDEEQVQPPQGAADGAPPAFDPGHRSPEDRSPPEPIGVVGQFEPPSLTTLPDFGLDEDIETRDEPKVKEEDETKDWLQEAAELPGAVQGSSDYEAEKAGESGAASPEQSSGCIDLATTGQASPAVQPEFVIVADSEGPSTAKGEAAAVQLGMQLGIGDPDATTSGRRSPMWMPPQPPRSPTAMSRLELELLDRSVFFPRVRSAEDVGSSSDSAGQQEEASKDSDGDDDDSWVDPHEYRPSKRSHYNPIVPRLDLGDLSRSLSCEANIDSAGSDEPATPMAPRAPPAAVRELAAAAAAAAAARTPLVPPQRQASQPHPILHQNPRNLEQQQQQQQQQKPPMSAPPGPKFGGYGAPNWGNVIQELKGKPRPEPVRAYQPTWSSGEPTKRTSAFASQGRQQIETAISQLRPRPSSLHVAQRVGQPLQQQQRTLSPGPQSSQLQDLLPPPTLPKPKCPTRPHPMAAASKSRQALPEVMSEAPTESGAIVQMRQQRSDSSRDEPDQIAEKPVGDSENQPAEADQPQLQDVQERAKVLEAEQSGITEREASQSDENKSAVSAGELSLVSQPATTDAELAVIPASAVSNELPSITAETEATGKMQELVSAAPAAEVNSDLPVSVALSEGAATSTDGIEPQAAADCAATAEEGPPTAEEELQALAELLSVEPQEAKTISDALAGRGKQPKSEEEKLFERLDKTEGLSEEELVKVAQLMNMDQETAKAVARFLITQQPGDDEAEDEETEADTENLDETDATVDTEWELLQQRYFDDPDEFRFVRPLRDAAGTRNGAESNVSRGSSGATGSDIRQRMREFGDLLLGFDNPISDDASVGDDATSERSFDVDSMRFRFERLMSFSDRASVVSSDRTSLAPSSASGTHRRRRVGARSVSRTSSQASSLAPSAAVAAANAAVSSGETPAPVQAVGRPVRRAQSDALRNASQLQQIVQIKRMIERRRQQQSQAAPTSAADSQESPAEHSTSAAQYPISEDNRPPAAYRPGSPSPPSLPPPTVVVEETPSDDGANAVEAFKKPTPVAEDSATKTAEAMPKEELATESSSQQPPAGEIRLSVSPAAGGALTVHVIECRGLRVGDARKSRTDSYAKLLLLPDRLKKKTKVKKNTANPVFDESFKFPAPTSPQPASRQLLVSVWQSTDFLQSDQLLGDCRVDLGSRPASTQPSWHQLSCHSRRSSQQEASQQISGELVVAVRLAGEELQVLVKEALGLASFRPAMEPFVKLYLLPDRSKRGKRKTTTAPIRGAGAGASGVSAKWSAALKFDGVGADSLAARGLEFSVWDGSGPGSLGHLGHLGYRQYLGGALLSELGSLVAGGGWAEARLQLRDLRQQRAPAAE</sequence>
<feature type="region of interest" description="Disordered" evidence="1">
    <location>
        <begin position="2170"/>
        <end position="2196"/>
    </location>
</feature>
<feature type="compositionally biased region" description="Basic and acidic residues" evidence="1">
    <location>
        <begin position="2037"/>
        <end position="2055"/>
    </location>
</feature>
<feature type="region of interest" description="Disordered" evidence="1">
    <location>
        <begin position="1812"/>
        <end position="2106"/>
    </location>
</feature>
<dbReference type="InterPro" id="IPR000008">
    <property type="entry name" value="C2_dom"/>
</dbReference>
<feature type="region of interest" description="Disordered" evidence="1">
    <location>
        <begin position="1105"/>
        <end position="1126"/>
    </location>
</feature>
<dbReference type="GO" id="GO:0031267">
    <property type="term" value="F:small GTPase binding"/>
    <property type="evidence" value="ECO:0007669"/>
    <property type="project" value="InterPro"/>
</dbReference>
<dbReference type="PROSITE" id="PS50916">
    <property type="entry name" value="RABBD"/>
    <property type="match status" value="1"/>
</dbReference>
<feature type="domain" description="C2" evidence="2">
    <location>
        <begin position="2604"/>
        <end position="2726"/>
    </location>
</feature>
<evidence type="ECO:0000256" key="1">
    <source>
        <dbReference type="SAM" id="MobiDB-lite"/>
    </source>
</evidence>
<dbReference type="PANTHER" id="PTHR45716:SF2">
    <property type="entry name" value="BITESIZE, ISOFORM I"/>
    <property type="match status" value="1"/>
</dbReference>